<evidence type="ECO:0000313" key="1">
    <source>
        <dbReference type="EMBL" id="SBV93924.1"/>
    </source>
</evidence>
<accession>A0A212J3F8</accession>
<gene>
    <name evidence="1" type="ORF">KL86DPRO_10615</name>
</gene>
<name>A0A212J3F8_9DELT</name>
<sequence length="130" mass="14317">MIPCHICGKDSGAHWVTGYIPAPDSQKMALCGTHDTPENRNRLRLAWYTAMVEAIRTATQNAAYFATRGALFMLSIHYSAGGSLNLPCLEAAVTDHNTLKVTAPDGSLSFFPMQHIKRYDLTPLHQDIIS</sequence>
<protein>
    <submittedName>
        <fullName evidence="1">Uncharacterized protein</fullName>
    </submittedName>
</protein>
<organism evidence="1">
    <name type="scientific">uncultured delta proteobacterium</name>
    <dbReference type="NCBI Taxonomy" id="34034"/>
    <lineage>
        <taxon>Bacteria</taxon>
        <taxon>Deltaproteobacteria</taxon>
        <taxon>environmental samples</taxon>
    </lineage>
</organism>
<dbReference type="EMBL" id="FLUQ01000001">
    <property type="protein sequence ID" value="SBV93924.1"/>
    <property type="molecule type" value="Genomic_DNA"/>
</dbReference>
<dbReference type="AlphaFoldDB" id="A0A212J3F8"/>
<proteinExistence type="predicted"/>
<reference evidence="1" key="1">
    <citation type="submission" date="2016-04" db="EMBL/GenBank/DDBJ databases">
        <authorList>
            <person name="Evans L.H."/>
            <person name="Alamgir A."/>
            <person name="Owens N."/>
            <person name="Weber N.D."/>
            <person name="Virtaneva K."/>
            <person name="Barbian K."/>
            <person name="Babar A."/>
            <person name="Rosenke K."/>
        </authorList>
    </citation>
    <scope>NUCLEOTIDE SEQUENCE</scope>
    <source>
        <strain evidence="1">86</strain>
    </source>
</reference>